<dbReference type="PIRSF" id="PIRSF005814">
    <property type="entry name" value="MutS_YshD"/>
    <property type="match status" value="1"/>
</dbReference>
<dbReference type="SMART" id="SM00534">
    <property type="entry name" value="MUTSac"/>
    <property type="match status" value="1"/>
</dbReference>
<comment type="caution">
    <text evidence="4">The sequence shown here is derived from an EMBL/GenBank/DDBJ whole genome shotgun (WGS) entry which is preliminary data.</text>
</comment>
<keyword evidence="4" id="KW-0255">Endonuclease</keyword>
<dbReference type="InterPro" id="IPR005747">
    <property type="entry name" value="MutS2"/>
</dbReference>
<dbReference type="RefSeq" id="WP_216416190.1">
    <property type="nucleotide sequence ID" value="NZ_JAHLQK010000003.1"/>
</dbReference>
<dbReference type="Pfam" id="PF00488">
    <property type="entry name" value="MutS_V"/>
    <property type="match status" value="1"/>
</dbReference>
<keyword evidence="1" id="KW-0547">Nucleotide-binding</keyword>
<dbReference type="PANTHER" id="PTHR48466">
    <property type="entry name" value="OS10G0509000 PROTEIN-RELATED"/>
    <property type="match status" value="1"/>
</dbReference>
<gene>
    <name evidence="4" type="ORF">KQI88_08380</name>
</gene>
<protein>
    <submittedName>
        <fullName evidence="4">Endonuclease MutS2</fullName>
    </submittedName>
</protein>
<evidence type="ECO:0000313" key="4">
    <source>
        <dbReference type="EMBL" id="MBU5676430.1"/>
    </source>
</evidence>
<dbReference type="PROSITE" id="PS00486">
    <property type="entry name" value="DNA_MISMATCH_REPAIR_2"/>
    <property type="match status" value="1"/>
</dbReference>
<proteinExistence type="predicted"/>
<keyword evidence="4" id="KW-0378">Hydrolase</keyword>
<evidence type="ECO:0000313" key="5">
    <source>
        <dbReference type="Proteomes" id="UP000779508"/>
    </source>
</evidence>
<dbReference type="NCBIfam" id="TIGR01069">
    <property type="entry name" value="mutS2"/>
    <property type="match status" value="1"/>
</dbReference>
<keyword evidence="5" id="KW-1185">Reference proteome</keyword>
<evidence type="ECO:0000256" key="1">
    <source>
        <dbReference type="ARBA" id="ARBA00022741"/>
    </source>
</evidence>
<dbReference type="InterPro" id="IPR000432">
    <property type="entry name" value="DNA_mismatch_repair_MutS_C"/>
</dbReference>
<keyword evidence="2" id="KW-0067">ATP-binding</keyword>
<name>A0ABS6G1R9_9FIRM</name>
<accession>A0ABS6G1R9</accession>
<reference evidence="4 5" key="1">
    <citation type="submission" date="2021-06" db="EMBL/GenBank/DDBJ databases">
        <authorList>
            <person name="Sun Q."/>
            <person name="Li D."/>
        </authorList>
    </citation>
    <scope>NUCLEOTIDE SEQUENCE [LARGE SCALE GENOMIC DNA]</scope>
    <source>
        <strain evidence="4 5">MSJ-5</strain>
    </source>
</reference>
<feature type="domain" description="DNA mismatch repair proteins mutS family" evidence="3">
    <location>
        <begin position="405"/>
        <end position="421"/>
    </location>
</feature>
<keyword evidence="4" id="KW-0540">Nuclease</keyword>
<dbReference type="EMBL" id="JAHLQK010000003">
    <property type="protein sequence ID" value="MBU5676430.1"/>
    <property type="molecule type" value="Genomic_DNA"/>
</dbReference>
<evidence type="ECO:0000259" key="3">
    <source>
        <dbReference type="PROSITE" id="PS00486"/>
    </source>
</evidence>
<organism evidence="4 5">
    <name type="scientific">Alkaliphilus flagellatus</name>
    <dbReference type="NCBI Taxonomy" id="2841507"/>
    <lineage>
        <taxon>Bacteria</taxon>
        <taxon>Bacillati</taxon>
        <taxon>Bacillota</taxon>
        <taxon>Clostridia</taxon>
        <taxon>Peptostreptococcales</taxon>
        <taxon>Natronincolaceae</taxon>
        <taxon>Alkaliphilus</taxon>
    </lineage>
</organism>
<dbReference type="InterPro" id="IPR007696">
    <property type="entry name" value="DNA_mismatch_repair_MutS_core"/>
</dbReference>
<dbReference type="PANTHER" id="PTHR48466:SF2">
    <property type="entry name" value="OS10G0509000 PROTEIN"/>
    <property type="match status" value="1"/>
</dbReference>
<dbReference type="Proteomes" id="UP000779508">
    <property type="component" value="Unassembled WGS sequence"/>
</dbReference>
<sequence length="652" mass="73980">MNSKTIELLEYNKIKEILKGYALSNIAKERVERLEPLLDQASIETAMKETTEARAIVNISSSIPINSLSGIDIVRDKFTKGMVLSPEDLEMLAGLLKEIKRLKIFMKDKNYVAPTISLYALSTYELDEVREEIEKAIVRGRVDDRASSKLFKVRKDIAILENKIKIKLEDFLRNDRYKSYIQDSLVSQKNNRYVIPIKTEHKKQIEGSIHDKSQSGSTVFIEPEEVKKMQDKLEMYRFEEEKEVYRILSTLSVLVCEKEREININIEVMSNYDFIFAKGKYSKLIDGRSVDFNNRNYINIKGAKHPLIGRVAVPLDFEVGKNYKGVIITGPNTGGKTVTLKTVGLLTMMAQSGLHVPVDEGSEIAIFADVLTDIGDGQSIEQSLSTFSSHIKNIITILNCADEHTLVILDELGAGTDPGEGMGIAVAVLEELYNKGAIICATTHYSEIKEFAQNHEGFINGSMAFDINTLKPLYKLNIGKPGESNAFLIALRLGMDEKLIGRAHTITYKEQKDYSQYKDQYEVIIKDEVEVKKHLEQVEKIKIGINKSKEAEKSNKKEMFNVGDCVFVSSMNRTGIICEGENAKGEYGVMIMQKKIKINKKRLSLYIEKKELYPENYDFDIVLKTKDYRKKDKLINKGHGKGISIELEERDK</sequence>
<dbReference type="GO" id="GO:0004519">
    <property type="term" value="F:endonuclease activity"/>
    <property type="evidence" value="ECO:0007669"/>
    <property type="project" value="UniProtKB-KW"/>
</dbReference>
<dbReference type="SMART" id="SM00533">
    <property type="entry name" value="MUTSd"/>
    <property type="match status" value="1"/>
</dbReference>
<evidence type="ECO:0000256" key="2">
    <source>
        <dbReference type="ARBA" id="ARBA00022840"/>
    </source>
</evidence>
<dbReference type="InterPro" id="IPR045076">
    <property type="entry name" value="MutS"/>
</dbReference>